<protein>
    <recommendedName>
        <fullName evidence="3">aldehyde dehydrogenase (NAD(+))</fullName>
        <ecNumber evidence="3">1.2.1.3</ecNumber>
    </recommendedName>
</protein>
<dbReference type="Gene3D" id="3.40.309.10">
    <property type="entry name" value="Aldehyde Dehydrogenase, Chain A, domain 2"/>
    <property type="match status" value="1"/>
</dbReference>
<name>A0A0H2Y2A4_BURO1</name>
<evidence type="ECO:0000313" key="7">
    <source>
        <dbReference type="EMBL" id="ABF80599.1"/>
    </source>
</evidence>
<dbReference type="EMBL" id="CP000380">
    <property type="protein sequence ID" value="ABF80599.1"/>
    <property type="molecule type" value="Genomic_DNA"/>
</dbReference>
<feature type="region of interest" description="Disordered" evidence="5">
    <location>
        <begin position="300"/>
        <end position="319"/>
    </location>
</feature>
<dbReference type="CDD" id="cd07138">
    <property type="entry name" value="ALDH_CddD_SSP0762"/>
    <property type="match status" value="1"/>
</dbReference>
<dbReference type="EC" id="1.2.1.3" evidence="3"/>
<dbReference type="SUPFAM" id="SSF53720">
    <property type="entry name" value="ALDH-like"/>
    <property type="match status" value="1"/>
</dbReference>
<dbReference type="InterPro" id="IPR016161">
    <property type="entry name" value="Ald_DH/histidinol_DH"/>
</dbReference>
<evidence type="ECO:0000256" key="2">
    <source>
        <dbReference type="ARBA" id="ARBA00023002"/>
    </source>
</evidence>
<evidence type="ECO:0000259" key="6">
    <source>
        <dbReference type="Pfam" id="PF00171"/>
    </source>
</evidence>
<dbReference type="FunFam" id="3.40.605.10:FF:000007">
    <property type="entry name" value="NAD/NADP-dependent betaine aldehyde dehydrogenase"/>
    <property type="match status" value="1"/>
</dbReference>
<dbReference type="PANTHER" id="PTHR42804">
    <property type="entry name" value="ALDEHYDE DEHYDROGENASE"/>
    <property type="match status" value="1"/>
</dbReference>
<proteinExistence type="inferred from homology"/>
<accession>A0A0H2Y2A4</accession>
<sequence length="479" mass="51903">MRTSQQSYIDGQWLDPADARSIDVIDPATARRYAQLAIGDAADVDRAVGVAKRAFDTYSRWSVDERVALLTRVLDIYQRRYEEVAQTISQEMGAPIAFARAMQAAVGTAHLEQTIRALQSFRFSTQTGSLLVSHDPIGVCALITPWNWPINQIVCKVAPALAAGCTMVLKPSEIAPFSAILFAEILHEAGVPRGVFNLVHGYGHEVGDALSRHPEVDMVSFTGSTRAGVEVAKAAADTVKRVHQELGSKSPNLILPDADIEDAVTRGARSCFSNSGQSCNAPTRMLVHVDHLARAEQAARREAERTVVGDPRSTETGIGPVVSRTQFDRIQHFIRLGIEEGATLVAGGPGRPAGLTDGFYVRPTVFSNVTPDMTIATEEIFGPVLAIMTYRTEDEAVALANDSVYGLAAYVQSTDLERARRIAARLRVGNVHINYPAWNPAAPFGGYKRSGNGREYAEFGLVEYLETKGTTGYTEGGAR</sequence>
<dbReference type="HOGENOM" id="CLU_005391_0_0_4"/>
<dbReference type="Gene3D" id="3.40.605.10">
    <property type="entry name" value="Aldehyde Dehydrogenase, Chain A, domain 1"/>
    <property type="match status" value="1"/>
</dbReference>
<evidence type="ECO:0000256" key="5">
    <source>
        <dbReference type="SAM" id="MobiDB-lite"/>
    </source>
</evidence>
<dbReference type="Pfam" id="PF00171">
    <property type="entry name" value="Aldedh"/>
    <property type="match status" value="1"/>
</dbReference>
<gene>
    <name evidence="7" type="ordered locus">Bcen_5730</name>
</gene>
<dbReference type="InterPro" id="IPR016163">
    <property type="entry name" value="Ald_DH_C"/>
</dbReference>
<comment type="similarity">
    <text evidence="1">Belongs to the aldehyde dehydrogenase family.</text>
</comment>
<keyword evidence="2" id="KW-0560">Oxidoreductase</keyword>
<evidence type="ECO:0000256" key="1">
    <source>
        <dbReference type="ARBA" id="ARBA00009986"/>
    </source>
</evidence>
<dbReference type="FunFam" id="3.40.309.10:FF:000012">
    <property type="entry name" value="Betaine aldehyde dehydrogenase"/>
    <property type="match status" value="1"/>
</dbReference>
<dbReference type="PROSITE" id="PS00070">
    <property type="entry name" value="ALDEHYDE_DEHYDR_CYS"/>
    <property type="match status" value="1"/>
</dbReference>
<dbReference type="GO" id="GO:0004029">
    <property type="term" value="F:aldehyde dehydrogenase (NAD+) activity"/>
    <property type="evidence" value="ECO:0007669"/>
    <property type="project" value="UniProtKB-EC"/>
</dbReference>
<evidence type="ECO:0000256" key="3">
    <source>
        <dbReference type="ARBA" id="ARBA00024226"/>
    </source>
</evidence>
<feature type="domain" description="Aldehyde dehydrogenase" evidence="6">
    <location>
        <begin position="13"/>
        <end position="468"/>
    </location>
</feature>
<organism evidence="7">
    <name type="scientific">Burkholderia orbicola (strain AU 1054)</name>
    <dbReference type="NCBI Taxonomy" id="331271"/>
    <lineage>
        <taxon>Bacteria</taxon>
        <taxon>Pseudomonadati</taxon>
        <taxon>Pseudomonadota</taxon>
        <taxon>Betaproteobacteria</taxon>
        <taxon>Burkholderiales</taxon>
        <taxon>Burkholderiaceae</taxon>
        <taxon>Burkholderia</taxon>
        <taxon>Burkholderia cepacia complex</taxon>
        <taxon>Burkholderia orbicola</taxon>
    </lineage>
</organism>
<dbReference type="InterPro" id="IPR015590">
    <property type="entry name" value="Aldehyde_DH_dom"/>
</dbReference>
<dbReference type="AlphaFoldDB" id="A0A0H2Y2A4"/>
<evidence type="ECO:0000256" key="4">
    <source>
        <dbReference type="ARBA" id="ARBA00049194"/>
    </source>
</evidence>
<dbReference type="PANTHER" id="PTHR42804:SF1">
    <property type="entry name" value="ALDEHYDE DEHYDROGENASE-RELATED"/>
    <property type="match status" value="1"/>
</dbReference>
<dbReference type="InterPro" id="IPR016162">
    <property type="entry name" value="Ald_DH_N"/>
</dbReference>
<reference evidence="7" key="1">
    <citation type="submission" date="2006-05" db="EMBL/GenBank/DDBJ databases">
        <title>Complete sequence of chromosome 3 of Burkholderia cenocepacia AU 1054.</title>
        <authorList>
            <consortium name="US DOE Joint Genome Institute"/>
            <person name="Copeland A."/>
            <person name="Lucas S."/>
            <person name="Lapidus A."/>
            <person name="Barry K."/>
            <person name="Detter J.C."/>
            <person name="Glavina del Rio T."/>
            <person name="Hammon N."/>
            <person name="Israni S."/>
            <person name="Dalin E."/>
            <person name="Tice H."/>
            <person name="Pitluck S."/>
            <person name="Chain P."/>
            <person name="Malfatti S."/>
            <person name="Shin M."/>
            <person name="Vergez L."/>
            <person name="Schmutz J."/>
            <person name="Larimer F."/>
            <person name="Land M."/>
            <person name="Hauser L."/>
            <person name="Kyrpides N."/>
            <person name="Lykidis A."/>
            <person name="LiPuma J.J."/>
            <person name="Konstantinidis K."/>
            <person name="Tiedje J.M."/>
            <person name="Richardson P."/>
        </authorList>
    </citation>
    <scope>NUCLEOTIDE SEQUENCE [LARGE SCALE GENOMIC DNA]</scope>
    <source>
        <strain evidence="7">AU 1054</strain>
    </source>
</reference>
<dbReference type="InterPro" id="IPR016160">
    <property type="entry name" value="Ald_DH_CS_CYS"/>
</dbReference>
<comment type="catalytic activity">
    <reaction evidence="4">
        <text>an aldehyde + NAD(+) + H2O = a carboxylate + NADH + 2 H(+)</text>
        <dbReference type="Rhea" id="RHEA:16185"/>
        <dbReference type="ChEBI" id="CHEBI:15377"/>
        <dbReference type="ChEBI" id="CHEBI:15378"/>
        <dbReference type="ChEBI" id="CHEBI:17478"/>
        <dbReference type="ChEBI" id="CHEBI:29067"/>
        <dbReference type="ChEBI" id="CHEBI:57540"/>
        <dbReference type="ChEBI" id="CHEBI:57945"/>
        <dbReference type="EC" id="1.2.1.3"/>
    </reaction>
</comment>